<comment type="caution">
    <text evidence="1">The sequence shown here is derived from an EMBL/GenBank/DDBJ whole genome shotgun (WGS) entry which is preliminary data.</text>
</comment>
<dbReference type="EMBL" id="JAVDQY010000001">
    <property type="protein sequence ID" value="MDR6525494.1"/>
    <property type="molecule type" value="Genomic_DNA"/>
</dbReference>
<dbReference type="AlphaFoldDB" id="A0AAE3Y7T4"/>
<name>A0AAE3Y7T4_9FLAO</name>
<evidence type="ECO:0000313" key="1">
    <source>
        <dbReference type="EMBL" id="MDR6525494.1"/>
    </source>
</evidence>
<gene>
    <name evidence="1" type="ORF">J2787_000864</name>
</gene>
<organism evidence="1 2">
    <name type="scientific">Chryseobacterium rhizosphaerae</name>
    <dbReference type="NCBI Taxonomy" id="395937"/>
    <lineage>
        <taxon>Bacteria</taxon>
        <taxon>Pseudomonadati</taxon>
        <taxon>Bacteroidota</taxon>
        <taxon>Flavobacteriia</taxon>
        <taxon>Flavobacteriales</taxon>
        <taxon>Weeksellaceae</taxon>
        <taxon>Chryseobacterium group</taxon>
        <taxon>Chryseobacterium</taxon>
    </lineage>
</organism>
<evidence type="ECO:0000313" key="2">
    <source>
        <dbReference type="Proteomes" id="UP001184861"/>
    </source>
</evidence>
<protein>
    <submittedName>
        <fullName evidence="1">Uncharacterized protein</fullName>
    </submittedName>
</protein>
<dbReference type="Proteomes" id="UP001184861">
    <property type="component" value="Unassembled WGS sequence"/>
</dbReference>
<sequence>MKFIDDKIIFASIDSFFLFNEKTDKSQISDKTLHQKKQYLIFARIKLRLIQNLNLLIHIGKYYIKIHENI</sequence>
<accession>A0AAE3Y7T4</accession>
<reference evidence="1" key="1">
    <citation type="submission" date="2023-07" db="EMBL/GenBank/DDBJ databases">
        <title>Sorghum-associated microbial communities from plants grown in Nebraska, USA.</title>
        <authorList>
            <person name="Schachtman D."/>
        </authorList>
    </citation>
    <scope>NUCLEOTIDE SEQUENCE</scope>
    <source>
        <strain evidence="1">DS2360</strain>
    </source>
</reference>
<proteinExistence type="predicted"/>